<dbReference type="InterPro" id="IPR000639">
    <property type="entry name" value="Epox_hydrolase-like"/>
</dbReference>
<dbReference type="Pfam" id="PF00561">
    <property type="entry name" value="Abhydrolase_1"/>
    <property type="match status" value="1"/>
</dbReference>
<gene>
    <name evidence="2" type="ORF">C8D90_101668</name>
</gene>
<feature type="domain" description="AB hydrolase-1" evidence="1">
    <location>
        <begin position="21"/>
        <end position="252"/>
    </location>
</feature>
<evidence type="ECO:0000259" key="1">
    <source>
        <dbReference type="Pfam" id="PF00561"/>
    </source>
</evidence>
<protein>
    <submittedName>
        <fullName evidence="2">Pimeloyl-ACP methyl ester carboxylesterase</fullName>
    </submittedName>
</protein>
<dbReference type="Gene3D" id="3.40.50.1820">
    <property type="entry name" value="alpha/beta hydrolase"/>
    <property type="match status" value="1"/>
</dbReference>
<dbReference type="PRINTS" id="PR00111">
    <property type="entry name" value="ABHYDROLASE"/>
</dbReference>
<dbReference type="OrthoDB" id="9780765at2"/>
<keyword evidence="3" id="KW-1185">Reference proteome</keyword>
<comment type="caution">
    <text evidence="2">The sequence shown here is derived from an EMBL/GenBank/DDBJ whole genome shotgun (WGS) entry which is preliminary data.</text>
</comment>
<dbReference type="Proteomes" id="UP000254848">
    <property type="component" value="Unassembled WGS sequence"/>
</dbReference>
<dbReference type="InterPro" id="IPR029058">
    <property type="entry name" value="AB_hydrolase_fold"/>
</dbReference>
<dbReference type="PRINTS" id="PR00412">
    <property type="entry name" value="EPOXHYDRLASE"/>
</dbReference>
<dbReference type="GO" id="GO:0003824">
    <property type="term" value="F:catalytic activity"/>
    <property type="evidence" value="ECO:0007669"/>
    <property type="project" value="InterPro"/>
</dbReference>
<evidence type="ECO:0000313" key="2">
    <source>
        <dbReference type="EMBL" id="RDK97223.1"/>
    </source>
</evidence>
<organism evidence="2 3">
    <name type="scientific">Enterobacillus tribolii</name>
    <dbReference type="NCBI Taxonomy" id="1487935"/>
    <lineage>
        <taxon>Bacteria</taxon>
        <taxon>Pseudomonadati</taxon>
        <taxon>Pseudomonadota</taxon>
        <taxon>Gammaproteobacteria</taxon>
        <taxon>Enterobacterales</taxon>
        <taxon>Hafniaceae</taxon>
        <taxon>Enterobacillus</taxon>
    </lineage>
</organism>
<dbReference type="InterPro" id="IPR050266">
    <property type="entry name" value="AB_hydrolase_sf"/>
</dbReference>
<dbReference type="EMBL" id="QRAP01000001">
    <property type="protein sequence ID" value="RDK97223.1"/>
    <property type="molecule type" value="Genomic_DNA"/>
</dbReference>
<evidence type="ECO:0000313" key="3">
    <source>
        <dbReference type="Proteomes" id="UP000254848"/>
    </source>
</evidence>
<proteinExistence type="predicted"/>
<sequence length="268" mass="29565">MPTLQLHQRRMHYLDQGKGFPLLLGHSYLFNAAMWAPQIEALSQNYRLIVPDLWGHGDSEALPDGHRDLDDLADDYLALMDALNISEFAVIGLSVGGMWGAALAAKAPERVKALVLMDTFVGLEPEVSHQKYFAIMDAIEASGQVPPAMAQQVAAMFFRRDFPDEAMIRVLTERLMAMPKETLLNTIVPLGRMIFGRADGCPQLETLKMPALVITGEQDQPRPPLEGHLMAEILGCRQEVIAGAGHISTLEQPERVNQVLAEFLASVL</sequence>
<dbReference type="PANTHER" id="PTHR43798:SF29">
    <property type="entry name" value="AB HYDROLASE-1 DOMAIN-CONTAINING PROTEIN"/>
    <property type="match status" value="1"/>
</dbReference>
<dbReference type="PANTHER" id="PTHR43798">
    <property type="entry name" value="MONOACYLGLYCEROL LIPASE"/>
    <property type="match status" value="1"/>
</dbReference>
<dbReference type="InterPro" id="IPR000073">
    <property type="entry name" value="AB_hydrolase_1"/>
</dbReference>
<dbReference type="AlphaFoldDB" id="A0A370R475"/>
<accession>A0A370R475</accession>
<name>A0A370R475_9GAMM</name>
<reference evidence="2 3" key="1">
    <citation type="submission" date="2018-07" db="EMBL/GenBank/DDBJ databases">
        <title>Genomic Encyclopedia of Type Strains, Phase IV (KMG-IV): sequencing the most valuable type-strain genomes for metagenomic binning, comparative biology and taxonomic classification.</title>
        <authorList>
            <person name="Goeker M."/>
        </authorList>
    </citation>
    <scope>NUCLEOTIDE SEQUENCE [LARGE SCALE GENOMIC DNA]</scope>
    <source>
        <strain evidence="2 3">DSM 103736</strain>
    </source>
</reference>
<dbReference type="SUPFAM" id="SSF53474">
    <property type="entry name" value="alpha/beta-Hydrolases"/>
    <property type="match status" value="1"/>
</dbReference>
<dbReference type="RefSeq" id="WP_115456962.1">
    <property type="nucleotide sequence ID" value="NZ_QRAP01000001.1"/>
</dbReference>